<evidence type="ECO:0000256" key="1">
    <source>
        <dbReference type="ARBA" id="ARBA00023172"/>
    </source>
</evidence>
<dbReference type="GO" id="GO:0015074">
    <property type="term" value="P:DNA integration"/>
    <property type="evidence" value="ECO:0007669"/>
    <property type="project" value="InterPro"/>
</dbReference>
<dbReference type="GO" id="GO:0006310">
    <property type="term" value="P:DNA recombination"/>
    <property type="evidence" value="ECO:0007669"/>
    <property type="project" value="UniProtKB-KW"/>
</dbReference>
<protein>
    <submittedName>
        <fullName evidence="3">Phage integrase</fullName>
    </submittedName>
</protein>
<dbReference type="InterPro" id="IPR013762">
    <property type="entry name" value="Integrase-like_cat_sf"/>
</dbReference>
<gene>
    <name evidence="3" type="ORF">NCTC13307_01084</name>
</gene>
<keyword evidence="1" id="KW-0233">DNA recombination</keyword>
<feature type="domain" description="Tyr recombinase" evidence="2">
    <location>
        <begin position="1"/>
        <end position="100"/>
    </location>
</feature>
<evidence type="ECO:0000313" key="3">
    <source>
        <dbReference type="EMBL" id="SUY22213.1"/>
    </source>
</evidence>
<dbReference type="Gene3D" id="1.10.443.10">
    <property type="entry name" value="Intergrase catalytic core"/>
    <property type="match status" value="1"/>
</dbReference>
<dbReference type="InterPro" id="IPR011010">
    <property type="entry name" value="DNA_brk_join_enz"/>
</dbReference>
<dbReference type="PROSITE" id="PS51898">
    <property type="entry name" value="TYR_RECOMBINASE"/>
    <property type="match status" value="1"/>
</dbReference>
<organism evidence="3">
    <name type="scientific">Clostridioides difficile</name>
    <name type="common">Peptoclostridium difficile</name>
    <dbReference type="NCBI Taxonomy" id="1496"/>
    <lineage>
        <taxon>Bacteria</taxon>
        <taxon>Bacillati</taxon>
        <taxon>Bacillota</taxon>
        <taxon>Clostridia</taxon>
        <taxon>Peptostreptococcales</taxon>
        <taxon>Peptostreptococcaceae</taxon>
        <taxon>Clostridioides</taxon>
    </lineage>
</organism>
<dbReference type="EMBL" id="UFWD01000001">
    <property type="protein sequence ID" value="SUY22213.1"/>
    <property type="molecule type" value="Genomic_DNA"/>
</dbReference>
<reference evidence="3" key="1">
    <citation type="submission" date="2018-06" db="EMBL/GenBank/DDBJ databases">
        <authorList>
            <consortium name="Pathogen Informatics"/>
            <person name="Doyle S."/>
        </authorList>
    </citation>
    <scope>NUCLEOTIDE SEQUENCE</scope>
    <source>
        <strain evidence="3">NCTC13307</strain>
    </source>
</reference>
<accession>A0A381I8K0</accession>
<dbReference type="SUPFAM" id="SSF56349">
    <property type="entry name" value="DNA breaking-rejoining enzymes"/>
    <property type="match status" value="1"/>
</dbReference>
<sequence length="100" mass="11374">MIEKLNNSNIEIPILLMLTLGLRLGEATGLRWTDVDLNIGSVSVSQTLIYANNKIEFKEPKTSKSRRTLSAPDELIEKLKIEKLRQNKLKLQGILKMKII</sequence>
<proteinExistence type="predicted"/>
<dbReference type="InterPro" id="IPR002104">
    <property type="entry name" value="Integrase_catalytic"/>
</dbReference>
<dbReference type="AlphaFoldDB" id="A0A381I8K0"/>
<dbReference type="GO" id="GO:0003677">
    <property type="term" value="F:DNA binding"/>
    <property type="evidence" value="ECO:0007669"/>
    <property type="project" value="InterPro"/>
</dbReference>
<evidence type="ECO:0000259" key="2">
    <source>
        <dbReference type="PROSITE" id="PS51898"/>
    </source>
</evidence>
<name>A0A381I8K0_CLODI</name>